<evidence type="ECO:0000256" key="8">
    <source>
        <dbReference type="ARBA" id="ARBA00022777"/>
    </source>
</evidence>
<evidence type="ECO:0000259" key="16">
    <source>
        <dbReference type="PROSITE" id="PS50109"/>
    </source>
</evidence>
<dbReference type="InterPro" id="IPR004358">
    <property type="entry name" value="Sig_transdc_His_kin-like_C"/>
</dbReference>
<dbReference type="SUPFAM" id="SSF53850">
    <property type="entry name" value="Periplasmic binding protein-like II"/>
    <property type="match status" value="2"/>
</dbReference>
<dbReference type="InterPro" id="IPR035965">
    <property type="entry name" value="PAS-like_dom_sf"/>
</dbReference>
<dbReference type="Gene3D" id="3.40.190.10">
    <property type="entry name" value="Periplasmic binding protein-like II"/>
    <property type="match status" value="4"/>
</dbReference>
<feature type="domain" description="Histidine kinase" evidence="16">
    <location>
        <begin position="708"/>
        <end position="929"/>
    </location>
</feature>
<dbReference type="SUPFAM" id="SSF55874">
    <property type="entry name" value="ATPase domain of HSP90 chaperone/DNA topoisomerase II/histidine kinase"/>
    <property type="match status" value="1"/>
</dbReference>
<dbReference type="InterPro" id="IPR001638">
    <property type="entry name" value="Solute-binding_3/MltF_N"/>
</dbReference>
<dbReference type="Pfam" id="PF00072">
    <property type="entry name" value="Response_reg"/>
    <property type="match status" value="1"/>
</dbReference>
<keyword evidence="8" id="KW-0418">Kinase</keyword>
<dbReference type="Pfam" id="PF00512">
    <property type="entry name" value="HisKA"/>
    <property type="match status" value="1"/>
</dbReference>
<dbReference type="Pfam" id="PF00497">
    <property type="entry name" value="SBP_bac_3"/>
    <property type="match status" value="1"/>
</dbReference>
<dbReference type="PROSITE" id="PS50109">
    <property type="entry name" value="HIS_KIN"/>
    <property type="match status" value="1"/>
</dbReference>
<dbReference type="SUPFAM" id="SSF52172">
    <property type="entry name" value="CheY-like"/>
    <property type="match status" value="1"/>
</dbReference>
<feature type="signal peptide" evidence="15">
    <location>
        <begin position="1"/>
        <end position="21"/>
    </location>
</feature>
<dbReference type="PROSITE" id="PS50110">
    <property type="entry name" value="RESPONSE_REGULATORY"/>
    <property type="match status" value="1"/>
</dbReference>
<dbReference type="EC" id="2.7.13.3" evidence="3"/>
<keyword evidence="9" id="KW-0067">ATP-binding</keyword>
<accession>A0A0G9HEY8</accession>
<dbReference type="GO" id="GO:0000155">
    <property type="term" value="F:phosphorelay sensor kinase activity"/>
    <property type="evidence" value="ECO:0007669"/>
    <property type="project" value="InterPro"/>
</dbReference>
<evidence type="ECO:0000259" key="17">
    <source>
        <dbReference type="PROSITE" id="PS50110"/>
    </source>
</evidence>
<gene>
    <name evidence="18" type="ORF">Y882_00460</name>
</gene>
<dbReference type="InterPro" id="IPR005467">
    <property type="entry name" value="His_kinase_dom"/>
</dbReference>
<evidence type="ECO:0000256" key="7">
    <source>
        <dbReference type="ARBA" id="ARBA00022741"/>
    </source>
</evidence>
<dbReference type="PANTHER" id="PTHR45339:SF5">
    <property type="entry name" value="HISTIDINE KINASE"/>
    <property type="match status" value="1"/>
</dbReference>
<comment type="subcellular location">
    <subcellularLocation>
        <location evidence="2">Membrane</location>
    </subcellularLocation>
</comment>
<evidence type="ECO:0000256" key="9">
    <source>
        <dbReference type="ARBA" id="ARBA00022840"/>
    </source>
</evidence>
<evidence type="ECO:0000256" key="15">
    <source>
        <dbReference type="SAM" id="SignalP"/>
    </source>
</evidence>
<dbReference type="SUPFAM" id="SSF55785">
    <property type="entry name" value="PYP-like sensor domain (PAS domain)"/>
    <property type="match status" value="1"/>
</dbReference>
<dbReference type="CDD" id="cd16922">
    <property type="entry name" value="HATPase_EvgS-ArcB-TorS-like"/>
    <property type="match status" value="1"/>
</dbReference>
<keyword evidence="12 14" id="KW-0472">Membrane</keyword>
<evidence type="ECO:0000256" key="6">
    <source>
        <dbReference type="ARBA" id="ARBA00022692"/>
    </source>
</evidence>
<evidence type="ECO:0000256" key="12">
    <source>
        <dbReference type="ARBA" id="ARBA00023136"/>
    </source>
</evidence>
<dbReference type="InterPro" id="IPR003594">
    <property type="entry name" value="HATPase_dom"/>
</dbReference>
<protein>
    <recommendedName>
        <fullName evidence="3">histidine kinase</fullName>
        <ecNumber evidence="3">2.7.13.3</ecNumber>
    </recommendedName>
</protein>
<dbReference type="Gene3D" id="3.30.450.20">
    <property type="entry name" value="PAS domain"/>
    <property type="match status" value="1"/>
</dbReference>
<name>A0A0G9HEY8_9GAMM</name>
<evidence type="ECO:0000313" key="19">
    <source>
        <dbReference type="Proteomes" id="UP000035481"/>
    </source>
</evidence>
<evidence type="ECO:0000256" key="1">
    <source>
        <dbReference type="ARBA" id="ARBA00000085"/>
    </source>
</evidence>
<evidence type="ECO:0000256" key="4">
    <source>
        <dbReference type="ARBA" id="ARBA00022553"/>
    </source>
</evidence>
<evidence type="ECO:0000256" key="14">
    <source>
        <dbReference type="SAM" id="Phobius"/>
    </source>
</evidence>
<dbReference type="EMBL" id="JPLA01000001">
    <property type="protein sequence ID" value="KLD66182.1"/>
    <property type="molecule type" value="Genomic_DNA"/>
</dbReference>
<feature type="modified residue" description="4-aspartylphosphate" evidence="13">
    <location>
        <position position="1114"/>
    </location>
</feature>
<keyword evidence="15" id="KW-0732">Signal</keyword>
<dbReference type="InterPro" id="IPR011006">
    <property type="entry name" value="CheY-like_superfamily"/>
</dbReference>
<dbReference type="FunFam" id="3.30.565.10:FF:000010">
    <property type="entry name" value="Sensor histidine kinase RcsC"/>
    <property type="match status" value="1"/>
</dbReference>
<dbReference type="CDD" id="cd01007">
    <property type="entry name" value="PBP2_BvgS_HisK_like"/>
    <property type="match status" value="2"/>
</dbReference>
<dbReference type="Gene3D" id="3.40.50.2300">
    <property type="match status" value="1"/>
</dbReference>
<dbReference type="SUPFAM" id="SSF47384">
    <property type="entry name" value="Homodimeric domain of signal transducing histidine kinase"/>
    <property type="match status" value="1"/>
</dbReference>
<dbReference type="RefSeq" id="WP_046969882.1">
    <property type="nucleotide sequence ID" value="NZ_JPLA01000001.1"/>
</dbReference>
<evidence type="ECO:0000256" key="11">
    <source>
        <dbReference type="ARBA" id="ARBA00023012"/>
    </source>
</evidence>
<proteinExistence type="predicted"/>
<evidence type="ECO:0000313" key="18">
    <source>
        <dbReference type="EMBL" id="KLD66182.1"/>
    </source>
</evidence>
<dbReference type="PRINTS" id="PR00344">
    <property type="entry name" value="BCTRLSENSOR"/>
</dbReference>
<dbReference type="STRING" id="1440762.Y882_00460"/>
<keyword evidence="6 14" id="KW-0812">Transmembrane</keyword>
<dbReference type="CDD" id="cd00082">
    <property type="entry name" value="HisKA"/>
    <property type="match status" value="1"/>
</dbReference>
<evidence type="ECO:0000256" key="3">
    <source>
        <dbReference type="ARBA" id="ARBA00012438"/>
    </source>
</evidence>
<dbReference type="PATRIC" id="fig|1440762.4.peg.87"/>
<sequence>MRWVLCSLFVLCASLSFAAHATQVPPDVPVKPDTRVALSAEELAWIAQHPVVDVGIFAGNHFPIEAWVAGGAEGIGVEYAKLLAGRVGLRLQFRPFTDWDAVTFSDSGKPIPFDLLVGQPYRRSDRLEYLNPYVEASLVLVARKGDMKVRTEADVIHGRIAMERVARVYTKIIKDHFPQATLIFTDDGREALDMVAQGVADAYIGSSARTRWLLTEREHDDVTILQRLADIPPLQAALAVPRDHVLLASILRKAEATVPANQLASLRQQWGMDEDFSEPLPRSTSISDADRQWLAGLGTLRVGYETDRYPYSFINKDGMLDGLAEDYLSLIKKELGLRFELVPARDLDELQRRVAANEVDLVAAAMPADYDAGAMVFSRPYERFPEVIVAPLHGAAVAGPEDLRGKKVAVREEAGLLAGLKMLLPRSELVPVASNEAGLRLVEKGEVSAYIGTLPAIDALIRDRYAATLRVVAPAGLDQDITFGVSRDNARLAGLIDRVIAGVKDSQRQAIRTRWLRADYSYGVPWNWVLIGLLVVGSIVALIGFAYKRMRDAEARARASEQRLVDTNENLPGVVIRLHVDAVDRRTYESVSGPSMAIFGMSREDILAGHAGPLESAVDEDRAMVQASVDQSLRSKHSGVVEFRTRVNGATRWIRALGGEPKPSGQGGYFWSVYCADVTVEKEQERALVEAKATAEAAVAAKGAFLAMMSHEIRTPMAGVLGLVELLSKTPLSTEQSHMVGMAQDSAVALLQILDDILDFSRIEAEKLELEPQAFDLRLLADSAVGTFAARAQEKHLRLYLVLDWRLASEYRGDANRIRQIINNLISNALKFTASGHVKLRIDLLDEVKDGQRLRFSVTDTGMGISPDQLNRLFQPFTQAEASTTRRFGGTGLGLSICRRLAGMMGGDVRLESKVGEGTRATVEVVLPVLQGTSIIPGIEGKRALVCTRDGMFERELANALSAMGFSVIETDAEDVAELGKDDADVYIADARLIEQGITVEGVPAIHVIPDTDTRGFYREGGKMMLCGSPLLWRSAVEACRAALGLDAAGDKQSFVAPREARSARILVAEDHPINRAVIERQLELLGYACTMAEDGQRAWDALSASHYDLLLTDCHMPVLDGYALSQRIREAEVQTGKHLPIIALSASALPEQVDKCRRAGMDDFLAKPARLEELQQKIESMVGSLANVVDRQNQASDDAVTQLVAIFGSEEQVETLLHGLLEAGRADLAKFEQAVEAGDTAAQRDVLHRITGSLQLLRMGLQEPAPSLSVSERRDAVLAELSQVDGMIERLQAKRISRQQRV</sequence>
<evidence type="ECO:0000256" key="5">
    <source>
        <dbReference type="ARBA" id="ARBA00022679"/>
    </source>
</evidence>
<dbReference type="GO" id="GO:0005886">
    <property type="term" value="C:plasma membrane"/>
    <property type="evidence" value="ECO:0007669"/>
    <property type="project" value="UniProtKB-SubCell"/>
</dbReference>
<dbReference type="GO" id="GO:0005524">
    <property type="term" value="F:ATP binding"/>
    <property type="evidence" value="ECO:0007669"/>
    <property type="project" value="UniProtKB-KW"/>
</dbReference>
<dbReference type="SMART" id="SM00387">
    <property type="entry name" value="HATPase_c"/>
    <property type="match status" value="1"/>
</dbReference>
<dbReference type="FunFam" id="1.10.287.130:FF:000004">
    <property type="entry name" value="Ethylene receptor 1"/>
    <property type="match status" value="1"/>
</dbReference>
<feature type="domain" description="Response regulatory" evidence="17">
    <location>
        <begin position="1065"/>
        <end position="1183"/>
    </location>
</feature>
<dbReference type="InterPro" id="IPR003661">
    <property type="entry name" value="HisK_dim/P_dom"/>
</dbReference>
<feature type="chain" id="PRO_5002577128" description="histidine kinase" evidence="15">
    <location>
        <begin position="22"/>
        <end position="1303"/>
    </location>
</feature>
<keyword evidence="5" id="KW-0808">Transferase</keyword>
<feature type="transmembrane region" description="Helical" evidence="14">
    <location>
        <begin position="526"/>
        <end position="547"/>
    </location>
</feature>
<dbReference type="Gene3D" id="1.10.287.130">
    <property type="match status" value="1"/>
</dbReference>
<dbReference type="SMART" id="SM00062">
    <property type="entry name" value="PBPb"/>
    <property type="match status" value="2"/>
</dbReference>
<organism evidence="18 19">
    <name type="scientific">Dyella japonica DSM 16301</name>
    <dbReference type="NCBI Taxonomy" id="1440762"/>
    <lineage>
        <taxon>Bacteria</taxon>
        <taxon>Pseudomonadati</taxon>
        <taxon>Pseudomonadota</taxon>
        <taxon>Gammaproteobacteria</taxon>
        <taxon>Lysobacterales</taxon>
        <taxon>Rhodanobacteraceae</taxon>
        <taxon>Dyella</taxon>
    </lineage>
</organism>
<dbReference type="SMART" id="SM00448">
    <property type="entry name" value="REC"/>
    <property type="match status" value="1"/>
</dbReference>
<dbReference type="Gene3D" id="3.30.565.10">
    <property type="entry name" value="Histidine kinase-like ATPase, C-terminal domain"/>
    <property type="match status" value="1"/>
</dbReference>
<dbReference type="Proteomes" id="UP000035481">
    <property type="component" value="Unassembled WGS sequence"/>
</dbReference>
<reference evidence="18 19" key="1">
    <citation type="journal article" date="2015" name="Antonie Van Leeuwenhoek">
        <title>A phylogenomic and molecular marker based taxonomic framework for the order Xanthomonadales: proposal to transfer the families Algiphilaceae and Solimonadaceae to the order Nevskiales ord. nov. and to create a new family within the order Xanthomonadales, the family Rhodanobacteraceae fam. nov., containing the genus Rhodanobacter and its closest relatives.</title>
        <authorList>
            <person name="Naushad S."/>
            <person name="Adeolu M."/>
            <person name="Wong S."/>
            <person name="Sohail M."/>
            <person name="Schellhorn H.E."/>
            <person name="Gupta R.S."/>
        </authorList>
    </citation>
    <scope>NUCLEOTIDE SEQUENCE [LARGE SCALE GENOMIC DNA]</scope>
    <source>
        <strain evidence="18 19">DSM 16301</strain>
    </source>
</reference>
<keyword evidence="4 13" id="KW-0597">Phosphoprotein</keyword>
<dbReference type="PANTHER" id="PTHR45339">
    <property type="entry name" value="HYBRID SIGNAL TRANSDUCTION HISTIDINE KINASE J"/>
    <property type="match status" value="1"/>
</dbReference>
<evidence type="ECO:0000256" key="2">
    <source>
        <dbReference type="ARBA" id="ARBA00004370"/>
    </source>
</evidence>
<dbReference type="SMART" id="SM00388">
    <property type="entry name" value="HisKA"/>
    <property type="match status" value="1"/>
</dbReference>
<comment type="catalytic activity">
    <reaction evidence="1">
        <text>ATP + protein L-histidine = ADP + protein N-phospho-L-histidine.</text>
        <dbReference type="EC" id="2.7.13.3"/>
    </reaction>
</comment>
<evidence type="ECO:0000256" key="10">
    <source>
        <dbReference type="ARBA" id="ARBA00022989"/>
    </source>
</evidence>
<dbReference type="InterPro" id="IPR036890">
    <property type="entry name" value="HATPase_C_sf"/>
</dbReference>
<dbReference type="InterPro" id="IPR036097">
    <property type="entry name" value="HisK_dim/P_sf"/>
</dbReference>
<comment type="caution">
    <text evidence="18">The sequence shown here is derived from an EMBL/GenBank/DDBJ whole genome shotgun (WGS) entry which is preliminary data.</text>
</comment>
<dbReference type="InterPro" id="IPR001789">
    <property type="entry name" value="Sig_transdc_resp-reg_receiver"/>
</dbReference>
<dbReference type="SUPFAM" id="SSF47226">
    <property type="entry name" value="Histidine-containing phosphotransfer domain, HPT domain"/>
    <property type="match status" value="1"/>
</dbReference>
<keyword evidence="11" id="KW-0902">Two-component regulatory system</keyword>
<dbReference type="CDD" id="cd17546">
    <property type="entry name" value="REC_hyHK_CKI1_RcsC-like"/>
    <property type="match status" value="1"/>
</dbReference>
<keyword evidence="10 14" id="KW-1133">Transmembrane helix</keyword>
<dbReference type="Pfam" id="PF02518">
    <property type="entry name" value="HATPase_c"/>
    <property type="match status" value="1"/>
</dbReference>
<evidence type="ECO:0000256" key="13">
    <source>
        <dbReference type="PROSITE-ProRule" id="PRU00169"/>
    </source>
</evidence>
<keyword evidence="7" id="KW-0547">Nucleotide-binding</keyword>
<dbReference type="InterPro" id="IPR036641">
    <property type="entry name" value="HPT_dom_sf"/>
</dbReference>